<feature type="region of interest" description="Disordered" evidence="1">
    <location>
        <begin position="81"/>
        <end position="278"/>
    </location>
</feature>
<feature type="compositionally biased region" description="Polar residues" evidence="1">
    <location>
        <begin position="88"/>
        <end position="98"/>
    </location>
</feature>
<dbReference type="Proteomes" id="UP000095192">
    <property type="component" value="Unassembled WGS sequence"/>
</dbReference>
<dbReference type="AlphaFoldDB" id="A0A1D3D181"/>
<accession>A0A1D3D181</accession>
<dbReference type="EMBL" id="JROU02001174">
    <property type="protein sequence ID" value="OEH77194.1"/>
    <property type="molecule type" value="Genomic_DNA"/>
</dbReference>
<name>A0A1D3D181_9EIME</name>
<evidence type="ECO:0000313" key="3">
    <source>
        <dbReference type="Proteomes" id="UP000095192"/>
    </source>
</evidence>
<evidence type="ECO:0000256" key="1">
    <source>
        <dbReference type="SAM" id="MobiDB-lite"/>
    </source>
</evidence>
<proteinExistence type="predicted"/>
<dbReference type="VEuPathDB" id="ToxoDB:LOC34619128"/>
<feature type="compositionally biased region" description="Polar residues" evidence="1">
    <location>
        <begin position="140"/>
        <end position="150"/>
    </location>
</feature>
<feature type="compositionally biased region" description="Low complexity" evidence="1">
    <location>
        <begin position="240"/>
        <end position="260"/>
    </location>
</feature>
<dbReference type="InParanoid" id="A0A1D3D181"/>
<evidence type="ECO:0000313" key="2">
    <source>
        <dbReference type="EMBL" id="OEH77194.1"/>
    </source>
</evidence>
<feature type="compositionally biased region" description="Basic and acidic residues" evidence="1">
    <location>
        <begin position="130"/>
        <end position="139"/>
    </location>
</feature>
<protein>
    <submittedName>
        <fullName evidence="2">Uncharacterized protein</fullName>
    </submittedName>
</protein>
<sequence length="464" mass="49121">MAAQAAAASAAALPEVPSITCYHCKKLQEYDDSSLFVLAAAPLRSPAGAAFVTPEEVSALRLNVCYAISATDCQALHSETECGKPKKSQQTARESATDCQALHSETERDRAEKSQQTARESATDCQALHSETERDKPEKSQQTARESATDCQALHSETERDKPEKSHQTATETKNAENKPTMAPETPSLPPQEAQSQGQSELQQGGSTDAAGEVTLATKGAIGNTVMAKAKLSKSPPPSRKSTSSVVAAQAPAPPVVAALAPPPSSKCSPPPQVQPQEESILLPEAATPDFAASAASTPRNTMRRRQLQAHMLLPPKAWSPLKLLAVAKRQSELEAPELSAHRELDGLEGQEEVMHHCNQEKYGAGTRKRRPVKEVAVPLVARPSPRRRGRTGSEMPLEPPDGIPRVAAADIPGVDTVAPGASAAENAGEPYTFRMATERPPAGPAAIAAGASKPLMEFSSDED</sequence>
<gene>
    <name evidence="2" type="ORF">cyc_02249</name>
</gene>
<feature type="compositionally biased region" description="Low complexity" evidence="1">
    <location>
        <begin position="192"/>
        <end position="207"/>
    </location>
</feature>
<keyword evidence="3" id="KW-1185">Reference proteome</keyword>
<reference evidence="2 3" key="1">
    <citation type="journal article" date="2016" name="BMC Genomics">
        <title>Comparative genomics reveals Cyclospora cayetanensis possesses coccidia-like metabolism and invasion components but unique surface antigens.</title>
        <authorList>
            <person name="Liu S."/>
            <person name="Wang L."/>
            <person name="Zheng H."/>
            <person name="Xu Z."/>
            <person name="Roellig D.M."/>
            <person name="Li N."/>
            <person name="Frace M.A."/>
            <person name="Tang K."/>
            <person name="Arrowood M.J."/>
            <person name="Moss D.M."/>
            <person name="Zhang L."/>
            <person name="Feng Y."/>
            <person name="Xiao L."/>
        </authorList>
    </citation>
    <scope>NUCLEOTIDE SEQUENCE [LARGE SCALE GENOMIC DNA]</scope>
    <source>
        <strain evidence="2 3">CHN_HEN01</strain>
    </source>
</reference>
<comment type="caution">
    <text evidence="2">The sequence shown here is derived from an EMBL/GenBank/DDBJ whole genome shotgun (WGS) entry which is preliminary data.</text>
</comment>
<dbReference type="VEuPathDB" id="ToxoDB:cyc_02249"/>
<feature type="compositionally biased region" description="Pro residues" evidence="1">
    <location>
        <begin position="261"/>
        <end position="274"/>
    </location>
</feature>
<feature type="region of interest" description="Disordered" evidence="1">
    <location>
        <begin position="362"/>
        <end position="464"/>
    </location>
</feature>
<organism evidence="2 3">
    <name type="scientific">Cyclospora cayetanensis</name>
    <dbReference type="NCBI Taxonomy" id="88456"/>
    <lineage>
        <taxon>Eukaryota</taxon>
        <taxon>Sar</taxon>
        <taxon>Alveolata</taxon>
        <taxon>Apicomplexa</taxon>
        <taxon>Conoidasida</taxon>
        <taxon>Coccidia</taxon>
        <taxon>Eucoccidiorida</taxon>
        <taxon>Eimeriorina</taxon>
        <taxon>Eimeriidae</taxon>
        <taxon>Cyclospora</taxon>
    </lineage>
</organism>
<feature type="compositionally biased region" description="Polar residues" evidence="1">
    <location>
        <begin position="114"/>
        <end position="124"/>
    </location>
</feature>
<feature type="compositionally biased region" description="Basic and acidic residues" evidence="1">
    <location>
        <begin position="104"/>
        <end position="113"/>
    </location>
</feature>
<feature type="compositionally biased region" description="Basic and acidic residues" evidence="1">
    <location>
        <begin position="156"/>
        <end position="167"/>
    </location>
</feature>